<evidence type="ECO:0000256" key="1">
    <source>
        <dbReference type="SAM" id="Phobius"/>
    </source>
</evidence>
<evidence type="ECO:0000313" key="2">
    <source>
        <dbReference type="EMBL" id="MPN65050.1"/>
    </source>
</evidence>
<sequence length="86" mass="9141">MLSFSGVLVRPIIFFGFISNTSLGIGISGTKGTLATFIFLLARYILSGVFDVLDIPTNTISDFNTPLGSFPSSYLTANSIASTLLK</sequence>
<feature type="transmembrane region" description="Helical" evidence="1">
    <location>
        <begin position="7"/>
        <end position="27"/>
    </location>
</feature>
<gene>
    <name evidence="2" type="ORF">SDC9_212829</name>
</gene>
<organism evidence="2">
    <name type="scientific">bioreactor metagenome</name>
    <dbReference type="NCBI Taxonomy" id="1076179"/>
    <lineage>
        <taxon>unclassified sequences</taxon>
        <taxon>metagenomes</taxon>
        <taxon>ecological metagenomes</taxon>
    </lineage>
</organism>
<keyword evidence="1" id="KW-1133">Transmembrane helix</keyword>
<accession>A0A645JPS5</accession>
<keyword evidence="1" id="KW-0812">Transmembrane</keyword>
<reference evidence="2" key="1">
    <citation type="submission" date="2019-08" db="EMBL/GenBank/DDBJ databases">
        <authorList>
            <person name="Kucharzyk K."/>
            <person name="Murdoch R.W."/>
            <person name="Higgins S."/>
            <person name="Loffler F."/>
        </authorList>
    </citation>
    <scope>NUCLEOTIDE SEQUENCE</scope>
</reference>
<protein>
    <submittedName>
        <fullName evidence="2">Uncharacterized protein</fullName>
    </submittedName>
</protein>
<proteinExistence type="predicted"/>
<keyword evidence="1" id="KW-0472">Membrane</keyword>
<name>A0A645JPS5_9ZZZZ</name>
<comment type="caution">
    <text evidence="2">The sequence shown here is derived from an EMBL/GenBank/DDBJ whole genome shotgun (WGS) entry which is preliminary data.</text>
</comment>
<dbReference type="AlphaFoldDB" id="A0A645JPS5"/>
<dbReference type="EMBL" id="VSSQ01146844">
    <property type="protein sequence ID" value="MPN65050.1"/>
    <property type="molecule type" value="Genomic_DNA"/>
</dbReference>